<dbReference type="PANTHER" id="PTHR42951:SF4">
    <property type="entry name" value="ACYL-COENZYME A THIOESTERASE MBLAC2"/>
    <property type="match status" value="1"/>
</dbReference>
<evidence type="ECO:0000259" key="2">
    <source>
        <dbReference type="SMART" id="SM00849"/>
    </source>
</evidence>
<dbReference type="EMBL" id="JAGYVZ010000016">
    <property type="protein sequence ID" value="MBS7232602.1"/>
    <property type="molecule type" value="Genomic_DNA"/>
</dbReference>
<dbReference type="CDD" id="cd16282">
    <property type="entry name" value="metallo-hydrolase-like_MBL-fold"/>
    <property type="match status" value="1"/>
</dbReference>
<dbReference type="Proteomes" id="UP000722625">
    <property type="component" value="Unassembled WGS sequence"/>
</dbReference>
<dbReference type="SUPFAM" id="SSF56281">
    <property type="entry name" value="Metallo-hydrolase/oxidoreductase"/>
    <property type="match status" value="1"/>
</dbReference>
<name>A0ABS5PE78_9FLAO</name>
<dbReference type="InterPro" id="IPR006311">
    <property type="entry name" value="TAT_signal"/>
</dbReference>
<dbReference type="InterPro" id="IPR050855">
    <property type="entry name" value="NDM-1-like"/>
</dbReference>
<dbReference type="PANTHER" id="PTHR42951">
    <property type="entry name" value="METALLO-BETA-LACTAMASE DOMAIN-CONTAINING"/>
    <property type="match status" value="1"/>
</dbReference>
<proteinExistence type="inferred from homology"/>
<dbReference type="PROSITE" id="PS51318">
    <property type="entry name" value="TAT"/>
    <property type="match status" value="1"/>
</dbReference>
<accession>A0ABS5PE78</accession>
<dbReference type="InterPro" id="IPR001279">
    <property type="entry name" value="Metallo-B-lactamas"/>
</dbReference>
<keyword evidence="4" id="KW-1185">Reference proteome</keyword>
<feature type="domain" description="Metallo-beta-lactamase" evidence="2">
    <location>
        <begin position="75"/>
        <end position="258"/>
    </location>
</feature>
<dbReference type="Gene3D" id="3.60.15.10">
    <property type="entry name" value="Ribonuclease Z/Hydroxyacylglutathione hydrolase-like"/>
    <property type="match status" value="1"/>
</dbReference>
<dbReference type="InterPro" id="IPR019546">
    <property type="entry name" value="TAT_signal_bac_arc"/>
</dbReference>
<evidence type="ECO:0000313" key="4">
    <source>
        <dbReference type="Proteomes" id="UP000722625"/>
    </source>
</evidence>
<gene>
    <name evidence="3" type="ORF">KHA90_16410</name>
</gene>
<dbReference type="RefSeq" id="WP_213303343.1">
    <property type="nucleotide sequence ID" value="NZ_JAGYVZ010000016.1"/>
</dbReference>
<evidence type="ECO:0000256" key="1">
    <source>
        <dbReference type="ARBA" id="ARBA00005250"/>
    </source>
</evidence>
<dbReference type="Pfam" id="PF00753">
    <property type="entry name" value="Lactamase_B"/>
    <property type="match status" value="1"/>
</dbReference>
<reference evidence="3 4" key="1">
    <citation type="journal article" date="2018" name="Int. J. Syst. Evol. Microbiol.">
        <title>Flavobacterium chryseum sp. nov. and Flavobacterium psychroterrae sp. nov., novel environmental bacteria isolated from Antarctica.</title>
        <authorList>
            <person name="Kralova S."/>
            <person name="Svec P."/>
            <person name="Busse H.J."/>
            <person name="Stankova E."/>
            <person name="Vaczi P."/>
            <person name="Sedlacek I."/>
        </authorList>
    </citation>
    <scope>NUCLEOTIDE SEQUENCE [LARGE SCALE GENOMIC DNA]</scope>
    <source>
        <strain evidence="3 4">CCM 8827</strain>
    </source>
</reference>
<dbReference type="SMART" id="SM00849">
    <property type="entry name" value="Lactamase_B"/>
    <property type="match status" value="1"/>
</dbReference>
<comment type="similarity">
    <text evidence="1">Belongs to the metallo-beta-lactamase superfamily. Class-B beta-lactamase family.</text>
</comment>
<dbReference type="InterPro" id="IPR036866">
    <property type="entry name" value="RibonucZ/Hydroxyglut_hydro"/>
</dbReference>
<evidence type="ECO:0000313" key="3">
    <source>
        <dbReference type="EMBL" id="MBS7232602.1"/>
    </source>
</evidence>
<sequence>METNFTVSRRKFLGATGILAVGLVMAPQMVLSQKENLLLSAYQESPVLTIMRAAATAEIIPTKLRGNITVLEGSGGNISVLSGSDGLLMVDAGIGVSKPNVSAAIKNISSKPLKFLINTHWHFDHADGNLWLKQQGATIIAQENTRKHLAVETRVDDWDYTFPAAPTEALPSKTFKDNNSITFNGEKIQMKHYDPAHTDSDISVYFPKADVLVVADTWWNGYYPFIDYNTGGSITGMIKAAKENVARVTDKTIIVPGHGPVGNKKELTEFRDMLVNVHKKVAALKKQGKTLEEVVAAKPTAEYDSKFGGFVIKGDVFTYLVYKGIS</sequence>
<comment type="caution">
    <text evidence="3">The sequence shown here is derived from an EMBL/GenBank/DDBJ whole genome shotgun (WGS) entry which is preliminary data.</text>
</comment>
<protein>
    <submittedName>
        <fullName evidence="3">MBL fold metallo-hydrolase</fullName>
    </submittedName>
</protein>
<organism evidence="3 4">
    <name type="scientific">Flavobacterium psychroterrae</name>
    <dbReference type="NCBI Taxonomy" id="2133767"/>
    <lineage>
        <taxon>Bacteria</taxon>
        <taxon>Pseudomonadati</taxon>
        <taxon>Bacteroidota</taxon>
        <taxon>Flavobacteriia</taxon>
        <taxon>Flavobacteriales</taxon>
        <taxon>Flavobacteriaceae</taxon>
        <taxon>Flavobacterium</taxon>
    </lineage>
</organism>
<dbReference type="NCBIfam" id="TIGR01409">
    <property type="entry name" value="TAT_signal_seq"/>
    <property type="match status" value="1"/>
</dbReference>